<organism evidence="2 3">
    <name type="scientific">Exophiala xenobiotica</name>
    <dbReference type="NCBI Taxonomy" id="348802"/>
    <lineage>
        <taxon>Eukaryota</taxon>
        <taxon>Fungi</taxon>
        <taxon>Dikarya</taxon>
        <taxon>Ascomycota</taxon>
        <taxon>Pezizomycotina</taxon>
        <taxon>Eurotiomycetes</taxon>
        <taxon>Chaetothyriomycetidae</taxon>
        <taxon>Chaetothyriales</taxon>
        <taxon>Herpotrichiellaceae</taxon>
        <taxon>Exophiala</taxon>
    </lineage>
</organism>
<dbReference type="Gene3D" id="1.20.1290.10">
    <property type="entry name" value="AhpD-like"/>
    <property type="match status" value="1"/>
</dbReference>
<dbReference type="GeneID" id="25326534"/>
<dbReference type="Pfam" id="PF02627">
    <property type="entry name" value="CMD"/>
    <property type="match status" value="1"/>
</dbReference>
<dbReference type="OrthoDB" id="104509at2759"/>
<dbReference type="InterPro" id="IPR052512">
    <property type="entry name" value="4CMD/NDH-1_regulator"/>
</dbReference>
<keyword evidence="3" id="KW-1185">Reference proteome</keyword>
<dbReference type="PANTHER" id="PTHR33570">
    <property type="entry name" value="4-CARBOXYMUCONOLACTONE DECARBOXYLASE FAMILY PROTEIN"/>
    <property type="match status" value="1"/>
</dbReference>
<dbReference type="PANTHER" id="PTHR33570:SF2">
    <property type="entry name" value="CARBOXYMUCONOLACTONE DECARBOXYLASE-LIKE DOMAIN-CONTAINING PROTEIN"/>
    <property type="match status" value="1"/>
</dbReference>
<evidence type="ECO:0000313" key="3">
    <source>
        <dbReference type="Proteomes" id="UP000054342"/>
    </source>
</evidence>
<evidence type="ECO:0000259" key="1">
    <source>
        <dbReference type="Pfam" id="PF02627"/>
    </source>
</evidence>
<dbReference type="Proteomes" id="UP000054342">
    <property type="component" value="Unassembled WGS sequence"/>
</dbReference>
<dbReference type="InterPro" id="IPR029032">
    <property type="entry name" value="AhpD-like"/>
</dbReference>
<reference evidence="2 3" key="1">
    <citation type="submission" date="2015-01" db="EMBL/GenBank/DDBJ databases">
        <title>The Genome Sequence of Exophiala xenobiotica CBS118157.</title>
        <authorList>
            <consortium name="The Broad Institute Genomics Platform"/>
            <person name="Cuomo C."/>
            <person name="de Hoog S."/>
            <person name="Gorbushina A."/>
            <person name="Stielow B."/>
            <person name="Teixiera M."/>
            <person name="Abouelleil A."/>
            <person name="Chapman S.B."/>
            <person name="Priest M."/>
            <person name="Young S.K."/>
            <person name="Wortman J."/>
            <person name="Nusbaum C."/>
            <person name="Birren B."/>
        </authorList>
    </citation>
    <scope>NUCLEOTIDE SEQUENCE [LARGE SCALE GENOMIC DNA]</scope>
    <source>
        <strain evidence="2 3">CBS 118157</strain>
    </source>
</reference>
<proteinExistence type="predicted"/>
<feature type="domain" description="Carboxymuconolactone decarboxylase-like" evidence="1">
    <location>
        <begin position="39"/>
        <end position="119"/>
    </location>
</feature>
<dbReference type="HOGENOM" id="CLU_070025_3_2_1"/>
<name>A0A0D2EKG2_9EURO</name>
<dbReference type="AlphaFoldDB" id="A0A0D2EKG2"/>
<dbReference type="InterPro" id="IPR003779">
    <property type="entry name" value="CMD-like"/>
</dbReference>
<dbReference type="RefSeq" id="XP_013316502.1">
    <property type="nucleotide sequence ID" value="XM_013461048.1"/>
</dbReference>
<evidence type="ECO:0000313" key="2">
    <source>
        <dbReference type="EMBL" id="KIW55918.1"/>
    </source>
</evidence>
<dbReference type="GO" id="GO:0051920">
    <property type="term" value="F:peroxiredoxin activity"/>
    <property type="evidence" value="ECO:0007669"/>
    <property type="project" value="InterPro"/>
</dbReference>
<dbReference type="SUPFAM" id="SSF69118">
    <property type="entry name" value="AhpD-like"/>
    <property type="match status" value="1"/>
</dbReference>
<gene>
    <name evidence="2" type="ORF">PV05_04626</name>
</gene>
<accession>A0A0D2EKG2</accession>
<protein>
    <recommendedName>
        <fullName evidence="1">Carboxymuconolactone decarboxylase-like domain-containing protein</fullName>
    </recommendedName>
</protein>
<dbReference type="EMBL" id="KN847319">
    <property type="protein sequence ID" value="KIW55918.1"/>
    <property type="molecule type" value="Genomic_DNA"/>
</dbReference>
<sequence length="140" mass="15860">MSSEKSLYDKGKEVRITVLGEAHVQRSLAARQSEFAKPLQDFTTEYCWGKVWSRPELDRRSRSLVNLGFMIALHSWHELSIHTKGALRNGVTEAEIREVVMQSMVYCGVPSGVQALKVCETAINEMVEGGEHQRQLKEKV</sequence>